<dbReference type="KEGG" id="npn:JI59_09845"/>
<keyword evidence="1" id="KW-0808">Transferase</keyword>
<sequence>MLETVLKNIRVLDFGRFIAAPWCGAILADMGADVIRVEKKSGGEDRFVQPVSTTGDGATFLQCNRNKRSVTLDTTTEAGREILRDLVKGADVVLVNMPDAALEANGLDYEALKAIKPDIVFANATGFGRGGPYSKRVAFDGIGQVMSGGVFRSGTPDQPMRSVVPYVDFGTAMALTIGIAMALYHRAATGRGQAVEASLLPVALMMTDGMIIDQAINQQNRGRVGNAGTAAAPCDLFKVTDGWILVQIAGQPMFKRWCRLVDALDWFEDPRFADDDRRAANGKVLNARMQAWCADMSLEEATARLEEARIPVGPLFSPQDVLDDPHIAQMGFLNQMEYPGLPRPAPVIETPFRLSETPGSLYRRAPLLGEHTEEVLAELGISGEQLARLREEQII</sequence>
<name>G6ECH7_9SPHN</name>
<dbReference type="eggNOG" id="COG1804">
    <property type="taxonomic scope" value="Bacteria"/>
</dbReference>
<evidence type="ECO:0000256" key="1">
    <source>
        <dbReference type="ARBA" id="ARBA00022679"/>
    </source>
</evidence>
<dbReference type="STRING" id="1088721.JI59_09845"/>
<dbReference type="OrthoDB" id="5720311at2"/>
<gene>
    <name evidence="2" type="ORF">NSU_2048</name>
</gene>
<proteinExistence type="predicted"/>
<reference evidence="2 3" key="1">
    <citation type="journal article" date="2012" name="J. Bacteriol.">
        <title>Genome sequence of benzo(a)pyrene-degrading bacterium Novosphingobium pentaromativorans US6-1.</title>
        <authorList>
            <person name="Luo Y.R."/>
            <person name="Kang S.G."/>
            <person name="Kim S.J."/>
            <person name="Kim M.R."/>
            <person name="Li N."/>
            <person name="Lee J.H."/>
            <person name="Kwon K.K."/>
        </authorList>
    </citation>
    <scope>NUCLEOTIDE SEQUENCE [LARGE SCALE GENOMIC DNA]</scope>
    <source>
        <strain evidence="2 3">US6-1</strain>
    </source>
</reference>
<dbReference type="InterPro" id="IPR050483">
    <property type="entry name" value="CoA-transferase_III_domain"/>
</dbReference>
<dbReference type="EMBL" id="AGFM01000029">
    <property type="protein sequence ID" value="EHJ60888.1"/>
    <property type="molecule type" value="Genomic_DNA"/>
</dbReference>
<dbReference type="InterPro" id="IPR023606">
    <property type="entry name" value="CoA-Trfase_III_dom_1_sf"/>
</dbReference>
<organism evidence="2 3">
    <name type="scientific">Novosphingobium pentaromativorans US6-1</name>
    <dbReference type="NCBI Taxonomy" id="1088721"/>
    <lineage>
        <taxon>Bacteria</taxon>
        <taxon>Pseudomonadati</taxon>
        <taxon>Pseudomonadota</taxon>
        <taxon>Alphaproteobacteria</taxon>
        <taxon>Sphingomonadales</taxon>
        <taxon>Sphingomonadaceae</taxon>
        <taxon>Novosphingobium</taxon>
    </lineage>
</organism>
<dbReference type="SUPFAM" id="SSF89796">
    <property type="entry name" value="CoA-transferase family III (CaiB/BaiF)"/>
    <property type="match status" value="1"/>
</dbReference>
<dbReference type="InterPro" id="IPR044855">
    <property type="entry name" value="CoA-Trfase_III_dom3_sf"/>
</dbReference>
<evidence type="ECO:0000313" key="2">
    <source>
        <dbReference type="EMBL" id="EHJ60888.1"/>
    </source>
</evidence>
<dbReference type="Gene3D" id="3.30.1540.10">
    <property type="entry name" value="formyl-coa transferase, domain 3"/>
    <property type="match status" value="1"/>
</dbReference>
<dbReference type="AlphaFoldDB" id="G6ECH7"/>
<protein>
    <submittedName>
        <fullName evidence="2">L-carnitine dehydratase/bile acid-inducible protein F</fullName>
    </submittedName>
</protein>
<dbReference type="PANTHER" id="PTHR48207:SF3">
    <property type="entry name" value="SUCCINATE--HYDROXYMETHYLGLUTARATE COA-TRANSFERASE"/>
    <property type="match status" value="1"/>
</dbReference>
<evidence type="ECO:0000313" key="3">
    <source>
        <dbReference type="Proteomes" id="UP000004030"/>
    </source>
</evidence>
<dbReference type="Proteomes" id="UP000004030">
    <property type="component" value="Unassembled WGS sequence"/>
</dbReference>
<dbReference type="GO" id="GO:0008410">
    <property type="term" value="F:CoA-transferase activity"/>
    <property type="evidence" value="ECO:0007669"/>
    <property type="project" value="TreeGrafter"/>
</dbReference>
<dbReference type="RefSeq" id="WP_007012963.1">
    <property type="nucleotide sequence ID" value="NZ_AGFM01000029.1"/>
</dbReference>
<dbReference type="PATRIC" id="fig|1088721.3.peg.2027"/>
<dbReference type="InterPro" id="IPR003673">
    <property type="entry name" value="CoA-Trfase_fam_III"/>
</dbReference>
<keyword evidence="3" id="KW-1185">Reference proteome</keyword>
<dbReference type="Pfam" id="PF02515">
    <property type="entry name" value="CoA_transf_3"/>
    <property type="match status" value="1"/>
</dbReference>
<accession>G6ECH7</accession>
<comment type="caution">
    <text evidence="2">The sequence shown here is derived from an EMBL/GenBank/DDBJ whole genome shotgun (WGS) entry which is preliminary data.</text>
</comment>
<dbReference type="PANTHER" id="PTHR48207">
    <property type="entry name" value="SUCCINATE--HYDROXYMETHYLGLUTARATE COA-TRANSFERASE"/>
    <property type="match status" value="1"/>
</dbReference>
<dbReference type="Gene3D" id="3.40.50.10540">
    <property type="entry name" value="Crotonobetainyl-coa:carnitine coa-transferase, domain 1"/>
    <property type="match status" value="1"/>
</dbReference>